<reference evidence="3 5" key="3">
    <citation type="submission" date="2024-08" db="EMBL/GenBank/DDBJ databases">
        <authorList>
            <person name="Wei W."/>
        </authorList>
    </citation>
    <scope>NUCLEOTIDE SEQUENCE [LARGE SCALE GENOMIC DNA]</scope>
    <source>
        <strain evidence="3 5">XU2</strain>
    </source>
</reference>
<dbReference type="SUPFAM" id="SSF52266">
    <property type="entry name" value="SGNH hydrolase"/>
    <property type="match status" value="2"/>
</dbReference>
<name>A0A5M8QTX5_9BACT</name>
<feature type="signal peptide" evidence="1">
    <location>
        <begin position="1"/>
        <end position="25"/>
    </location>
</feature>
<keyword evidence="3" id="KW-0378">Hydrolase</keyword>
<keyword evidence="1" id="KW-0732">Signal</keyword>
<organism evidence="2 4">
    <name type="scientific">Rufibacter glacialis</name>
    <dbReference type="NCBI Taxonomy" id="1259555"/>
    <lineage>
        <taxon>Bacteria</taxon>
        <taxon>Pseudomonadati</taxon>
        <taxon>Bacteroidota</taxon>
        <taxon>Cytophagia</taxon>
        <taxon>Cytophagales</taxon>
        <taxon>Hymenobacteraceae</taxon>
        <taxon>Rufibacter</taxon>
    </lineage>
</organism>
<feature type="chain" id="PRO_5024353206" evidence="1">
    <location>
        <begin position="26"/>
        <end position="503"/>
    </location>
</feature>
<sequence>MKNIFHKFGAATLLSCAFLFSGCEAEFEDEASFSKGELDLSKYVAVGNSLTAGYQDNGLYLEGQVFSYPNILANQFGFVGGGAFVQPLFTPEQRNGSGYLRLTGFTNPTAPATPSPILVPLPANDPNLAVRGLGADGRTPLLTRFSALDKIQNFGVPGIKLADIKQPGYGLNNPQGFNPFFERILPEGSTLTYLQRVSNQEQTFFSAWLGNNDVLGYATSGGFASETINPTNQITETGKFASYYEELINALTAKGAKGIVATIPDVRSVPFFTTVGPTAKPLLAGAIAAANAQGLPITGVSVLTKATASRINVTPASIKSASGGTILLTLTSSAYLSSVGQPTGRYWRELAKGRYPKDEDAAKRDQELKGYLQNFQLDTTRAFGLDPRNPIPSAFVLDDEEQALVATATTSFNNAIKAQAAAKKLALFDAFTFFNSIQSGFSMNGINYSPAFIIGNLFSLDGVHPTPRGYAIIANEMIKAINKQYASTIPTIDVTQFRAVLIP</sequence>
<dbReference type="PROSITE" id="PS51257">
    <property type="entry name" value="PROKAR_LIPOPROTEIN"/>
    <property type="match status" value="1"/>
</dbReference>
<reference evidence="2 4" key="1">
    <citation type="submission" date="2019-07" db="EMBL/GenBank/DDBJ databases">
        <authorList>
            <person name="Qu J.-H."/>
        </authorList>
    </citation>
    <scope>NUCLEOTIDE SEQUENCE [LARGE SCALE GENOMIC DNA]</scope>
    <source>
        <strain evidence="2 4">MDT1-10-3</strain>
    </source>
</reference>
<dbReference type="Pfam" id="PF00657">
    <property type="entry name" value="Lipase_GDSL"/>
    <property type="match status" value="1"/>
</dbReference>
<protein>
    <submittedName>
        <fullName evidence="3">SGNH/GDSL hydrolase family protein</fullName>
    </submittedName>
</protein>
<dbReference type="Proteomes" id="UP001570846">
    <property type="component" value="Unassembled WGS sequence"/>
</dbReference>
<proteinExistence type="predicted"/>
<dbReference type="EMBL" id="VKKZ01000001">
    <property type="protein sequence ID" value="KAA6438086.1"/>
    <property type="molecule type" value="Genomic_DNA"/>
</dbReference>
<reference evidence="2 4" key="2">
    <citation type="submission" date="2019-09" db="EMBL/GenBank/DDBJ databases">
        <title>A bacterium isolated from glacier soil.</title>
        <authorList>
            <person name="Liu Q."/>
        </authorList>
    </citation>
    <scope>NUCLEOTIDE SEQUENCE [LARGE SCALE GENOMIC DNA]</scope>
    <source>
        <strain evidence="2 4">MDT1-10-3</strain>
    </source>
</reference>
<dbReference type="GO" id="GO:0016788">
    <property type="term" value="F:hydrolase activity, acting on ester bonds"/>
    <property type="evidence" value="ECO:0007669"/>
    <property type="project" value="InterPro"/>
</dbReference>
<dbReference type="AlphaFoldDB" id="A0A5M8QTX5"/>
<dbReference type="InterPro" id="IPR036514">
    <property type="entry name" value="SGNH_hydro_sf"/>
</dbReference>
<dbReference type="OrthoDB" id="9764164at2"/>
<evidence type="ECO:0000313" key="2">
    <source>
        <dbReference type="EMBL" id="KAA6438086.1"/>
    </source>
</evidence>
<accession>A0A5M8QTX5</accession>
<evidence type="ECO:0000256" key="1">
    <source>
        <dbReference type="SAM" id="SignalP"/>
    </source>
</evidence>
<dbReference type="InterPro" id="IPR001087">
    <property type="entry name" value="GDSL"/>
</dbReference>
<dbReference type="Proteomes" id="UP000323866">
    <property type="component" value="Unassembled WGS sequence"/>
</dbReference>
<comment type="caution">
    <text evidence="2">The sequence shown here is derived from an EMBL/GenBank/DDBJ whole genome shotgun (WGS) entry which is preliminary data.</text>
</comment>
<evidence type="ECO:0000313" key="3">
    <source>
        <dbReference type="EMBL" id="MFA1773399.1"/>
    </source>
</evidence>
<dbReference type="RefSeq" id="WP_149096586.1">
    <property type="nucleotide sequence ID" value="NZ_BMMG01000010.1"/>
</dbReference>
<dbReference type="EMBL" id="JBGOGF010000012">
    <property type="protein sequence ID" value="MFA1773399.1"/>
    <property type="molecule type" value="Genomic_DNA"/>
</dbReference>
<evidence type="ECO:0000313" key="4">
    <source>
        <dbReference type="Proteomes" id="UP000323866"/>
    </source>
</evidence>
<gene>
    <name evidence="3" type="ORF">ACD591_19015</name>
    <name evidence="2" type="ORF">FOE74_00135</name>
</gene>
<evidence type="ECO:0000313" key="5">
    <source>
        <dbReference type="Proteomes" id="UP001570846"/>
    </source>
</evidence>
<keyword evidence="5" id="KW-1185">Reference proteome</keyword>
<dbReference type="Gene3D" id="3.40.50.1110">
    <property type="entry name" value="SGNH hydrolase"/>
    <property type="match status" value="2"/>
</dbReference>